<organism evidence="2 3">
    <name type="scientific">[Torrubiella] hemipterigena</name>
    <dbReference type="NCBI Taxonomy" id="1531966"/>
    <lineage>
        <taxon>Eukaryota</taxon>
        <taxon>Fungi</taxon>
        <taxon>Dikarya</taxon>
        <taxon>Ascomycota</taxon>
        <taxon>Pezizomycotina</taxon>
        <taxon>Sordariomycetes</taxon>
        <taxon>Hypocreomycetidae</taxon>
        <taxon>Hypocreales</taxon>
        <taxon>Clavicipitaceae</taxon>
        <taxon>Clavicipitaceae incertae sedis</taxon>
        <taxon>'Torrubiella' clade</taxon>
    </lineage>
</organism>
<dbReference type="AlphaFoldDB" id="A0A0A1TFJ8"/>
<keyword evidence="1" id="KW-0472">Membrane</keyword>
<dbReference type="HOGENOM" id="CLU_600034_0_0_1"/>
<dbReference type="OrthoDB" id="5353066at2759"/>
<feature type="transmembrane region" description="Helical" evidence="1">
    <location>
        <begin position="351"/>
        <end position="375"/>
    </location>
</feature>
<reference evidence="2 3" key="1">
    <citation type="journal article" date="2015" name="Genome Announc.">
        <title>Draft Genome Sequence and Gene Annotation of the Entomopathogenic Fungus Verticillium hemipterigenum.</title>
        <authorList>
            <person name="Horn F."/>
            <person name="Habel A."/>
            <person name="Scharf D.H."/>
            <person name="Dworschak J."/>
            <person name="Brakhage A.A."/>
            <person name="Guthke R."/>
            <person name="Hertweck C."/>
            <person name="Linde J."/>
        </authorList>
    </citation>
    <scope>NUCLEOTIDE SEQUENCE [LARGE SCALE GENOMIC DNA]</scope>
</reference>
<evidence type="ECO:0000313" key="3">
    <source>
        <dbReference type="Proteomes" id="UP000039046"/>
    </source>
</evidence>
<protein>
    <submittedName>
        <fullName evidence="2">Uncharacterized protein</fullName>
    </submittedName>
</protein>
<name>A0A0A1TFJ8_9HYPO</name>
<dbReference type="EMBL" id="CDHN01000002">
    <property type="protein sequence ID" value="CEJ88853.1"/>
    <property type="molecule type" value="Genomic_DNA"/>
</dbReference>
<sequence length="418" mass="45992">MAHISMASSFEMNPSSEIELQSSNLNGQSTNAGFNHLVSIQQQPRLLSASNHRRTPALQLVPQKARSALRQVSSSVDDFGQKLAWSNRASKGRSFESLHSEISLDSVKPRQSGLKATLNHQEYLAETRGDSTIDSTDQTCLSAQNNCGVDIPRLPFPLISLPQAARLQHIRRERGEEDHTDHGSSFMSRVASRTISTISSSTSPRTPLSNSLEAAFGECATKLTPAGAVHFLHQGPPQSPWTHHAQNGSISSLALLGQASTIDASDRGFHSQWYRAVSHDSPGDALLPQNPRYDGLYTTRVTERTPRPLHDGIFSPSESYLIESAREDILLRRRCSYIGRQQLNTIYRCTMAVSTVCPLAGLLALFGVLDSTIAWRTKGEIQSFTRGQRTNLKRLLLVQVILYTTIAVTLAIYFSVGL</sequence>
<evidence type="ECO:0000313" key="2">
    <source>
        <dbReference type="EMBL" id="CEJ88853.1"/>
    </source>
</evidence>
<evidence type="ECO:0000256" key="1">
    <source>
        <dbReference type="SAM" id="Phobius"/>
    </source>
</evidence>
<keyword evidence="1" id="KW-0812">Transmembrane</keyword>
<keyword evidence="3" id="KW-1185">Reference proteome</keyword>
<proteinExistence type="predicted"/>
<feature type="transmembrane region" description="Helical" evidence="1">
    <location>
        <begin position="395"/>
        <end position="416"/>
    </location>
</feature>
<dbReference type="Proteomes" id="UP000039046">
    <property type="component" value="Unassembled WGS sequence"/>
</dbReference>
<keyword evidence="1" id="KW-1133">Transmembrane helix</keyword>
<gene>
    <name evidence="2" type="ORF">VHEMI04879</name>
</gene>
<accession>A0A0A1TFJ8</accession>
<dbReference type="STRING" id="1531966.A0A0A1TFJ8"/>